<dbReference type="AlphaFoldDB" id="A0A645CXU7"/>
<evidence type="ECO:0000313" key="1">
    <source>
        <dbReference type="EMBL" id="MPM81717.1"/>
    </source>
</evidence>
<evidence type="ECO:0008006" key="2">
    <source>
        <dbReference type="Google" id="ProtNLM"/>
    </source>
</evidence>
<name>A0A645CXU7_9ZZZZ</name>
<proteinExistence type="predicted"/>
<gene>
    <name evidence="1" type="ORF">SDC9_128774</name>
</gene>
<dbReference type="SUPFAM" id="SSF56925">
    <property type="entry name" value="OMPA-like"/>
    <property type="match status" value="1"/>
</dbReference>
<comment type="caution">
    <text evidence="1">The sequence shown here is derived from an EMBL/GenBank/DDBJ whole genome shotgun (WGS) entry which is preliminary data.</text>
</comment>
<dbReference type="InterPro" id="IPR011250">
    <property type="entry name" value="OMP/PagP_B-barrel"/>
</dbReference>
<sequence>MKKILLIVFLFSGFGLISQAQINPHALGLRLGGGDDFYGGEISYQHGLSDANRLEFDLGWGGNDHHNRMFLTGIYHWDWNLTGGLNWYVGPGAGIGFYHYDYSEDYTNVAIGGQIGLEYDFNKNGAPILLSLDVRPMWDLLGDYSGFGWGTALGIRYTF</sequence>
<organism evidence="1">
    <name type="scientific">bioreactor metagenome</name>
    <dbReference type="NCBI Taxonomy" id="1076179"/>
    <lineage>
        <taxon>unclassified sequences</taxon>
        <taxon>metagenomes</taxon>
        <taxon>ecological metagenomes</taxon>
    </lineage>
</organism>
<dbReference type="Gene3D" id="2.40.160.20">
    <property type="match status" value="1"/>
</dbReference>
<reference evidence="1" key="1">
    <citation type="submission" date="2019-08" db="EMBL/GenBank/DDBJ databases">
        <authorList>
            <person name="Kucharzyk K."/>
            <person name="Murdoch R.W."/>
            <person name="Higgins S."/>
            <person name="Loffler F."/>
        </authorList>
    </citation>
    <scope>NUCLEOTIDE SEQUENCE</scope>
</reference>
<accession>A0A645CXU7</accession>
<dbReference type="EMBL" id="VSSQ01030988">
    <property type="protein sequence ID" value="MPM81717.1"/>
    <property type="molecule type" value="Genomic_DNA"/>
</dbReference>
<protein>
    <recommendedName>
        <fullName evidence="2">Outer membrane protein beta-barrel domain-containing protein</fullName>
    </recommendedName>
</protein>